<dbReference type="PROSITE" id="PS50119">
    <property type="entry name" value="ZF_BBOX"/>
    <property type="match status" value="1"/>
</dbReference>
<sequence>MAQGEPGARLCGVHAGRPLELFCQDCGRCVCALCPALGAHRGHRACLLPHAVRRAQELMELHLKNLEEKKEQEAGNRRSVEQAVNNVKAHANMIKRQLSEKMTELQLLLREEESLAKNFIDEKTQQALGAHDQHLRSCQEQLEALETFTHRIRQIQQDSDPIHLLEVKYTEIEKEIKEFRHLLEEWHPIPLSFEHLLNHYKHFIRILQSILQKPLEARLKEDARSPTWEYDSIHPRLKLSDDRLEVSCSWRKIFYPCGPQRFDKLWQVLSRDAFLSGSHYWEVDLLHAGAGWWIGAAYPTIGRKGDSEACRLGWNRASWCLKKFDFEYWAFHKGERIPILIEDDPDCIGIFLDYEAGILSFYNVSNGMAHLHTFRCKFTEPVYPALRLWEGSKMDSGGNPFGSPTFTVSMSSHKENLISIDLSSILKFKYYLT</sequence>
<dbReference type="InterPro" id="IPR001870">
    <property type="entry name" value="B30.2/SPRY"/>
</dbReference>
<dbReference type="InterPro" id="IPR003877">
    <property type="entry name" value="SPRY_dom"/>
</dbReference>
<dbReference type="SUPFAM" id="SSF57845">
    <property type="entry name" value="B-box zinc-binding domain"/>
    <property type="match status" value="1"/>
</dbReference>
<dbReference type="EMBL" id="JADDUC020000004">
    <property type="protein sequence ID" value="KAI1239834.1"/>
    <property type="molecule type" value="Genomic_DNA"/>
</dbReference>
<feature type="domain" description="B30.2/SPRY" evidence="7">
    <location>
        <begin position="206"/>
        <end position="406"/>
    </location>
</feature>
<keyword evidence="10" id="KW-1185">Reference proteome</keyword>
<evidence type="ECO:0000256" key="5">
    <source>
        <dbReference type="SAM" id="Coils"/>
    </source>
</evidence>
<dbReference type="SMART" id="SM00336">
    <property type="entry name" value="BBOX"/>
    <property type="match status" value="1"/>
</dbReference>
<feature type="coiled-coil region" evidence="5">
    <location>
        <begin position="52"/>
        <end position="115"/>
    </location>
</feature>
<evidence type="ECO:0000256" key="2">
    <source>
        <dbReference type="ARBA" id="ARBA00022771"/>
    </source>
</evidence>
<dbReference type="EMBL" id="JADDUC010000118">
    <property type="protein sequence ID" value="KAG0118177.1"/>
    <property type="molecule type" value="Genomic_DNA"/>
</dbReference>
<evidence type="ECO:0000259" key="7">
    <source>
        <dbReference type="PROSITE" id="PS50188"/>
    </source>
</evidence>
<dbReference type="InterPro" id="IPR003879">
    <property type="entry name" value="Butyrophylin_SPRY"/>
</dbReference>
<reference evidence="9" key="3">
    <citation type="submission" date="2022-01" db="EMBL/GenBank/DDBJ databases">
        <authorList>
            <person name="Rubenstein D.R."/>
        </authorList>
    </citation>
    <scope>NUCLEOTIDE SEQUENCE</scope>
    <source>
        <strain evidence="9">SS15</strain>
        <tissue evidence="9">Liver</tissue>
    </source>
</reference>
<dbReference type="InterPro" id="IPR044116">
    <property type="entry name" value="SPRY_PRY_TRIM14"/>
</dbReference>
<dbReference type="Pfam" id="PF00643">
    <property type="entry name" value="zf-B_box"/>
    <property type="match status" value="1"/>
</dbReference>
<evidence type="ECO:0000259" key="6">
    <source>
        <dbReference type="PROSITE" id="PS50119"/>
    </source>
</evidence>
<gene>
    <name evidence="9" type="ORF">IHE44_0011269</name>
    <name evidence="8" type="ORF">IHE44_001400</name>
</gene>
<reference evidence="8" key="1">
    <citation type="submission" date="2020-10" db="EMBL/GenBank/DDBJ databases">
        <title>Feather gene expression reveals the developmental basis of iridescence in African starlings.</title>
        <authorList>
            <person name="Rubenstein D.R."/>
        </authorList>
    </citation>
    <scope>NUCLEOTIDE SEQUENCE</scope>
    <source>
        <strain evidence="8">SS15</strain>
        <tissue evidence="8">Liver</tissue>
    </source>
</reference>
<comment type="caution">
    <text evidence="8">The sequence shown here is derived from an EMBL/GenBank/DDBJ whole genome shotgun (WGS) entry which is preliminary data.</text>
</comment>
<feature type="non-terminal residue" evidence="8">
    <location>
        <position position="433"/>
    </location>
</feature>
<dbReference type="GO" id="GO:0008270">
    <property type="term" value="F:zinc ion binding"/>
    <property type="evidence" value="ECO:0007669"/>
    <property type="project" value="UniProtKB-KW"/>
</dbReference>
<evidence type="ECO:0000313" key="10">
    <source>
        <dbReference type="Proteomes" id="UP000618051"/>
    </source>
</evidence>
<evidence type="ECO:0000256" key="3">
    <source>
        <dbReference type="ARBA" id="ARBA00022833"/>
    </source>
</evidence>
<dbReference type="PRINTS" id="PR01407">
    <property type="entry name" value="BUTYPHLNCDUF"/>
</dbReference>
<dbReference type="SUPFAM" id="SSF49899">
    <property type="entry name" value="Concanavalin A-like lectins/glucanases"/>
    <property type="match status" value="1"/>
</dbReference>
<evidence type="ECO:0000256" key="4">
    <source>
        <dbReference type="PROSITE-ProRule" id="PRU00024"/>
    </source>
</evidence>
<dbReference type="InterPro" id="IPR013320">
    <property type="entry name" value="ConA-like_dom_sf"/>
</dbReference>
<keyword evidence="1" id="KW-0479">Metal-binding</keyword>
<keyword evidence="3" id="KW-0862">Zinc</keyword>
<evidence type="ECO:0000313" key="8">
    <source>
        <dbReference type="EMBL" id="KAG0118177.1"/>
    </source>
</evidence>
<proteinExistence type="predicted"/>
<dbReference type="InterPro" id="IPR000315">
    <property type="entry name" value="Znf_B-box"/>
</dbReference>
<dbReference type="Pfam" id="PF13765">
    <property type="entry name" value="PRY"/>
    <property type="match status" value="1"/>
</dbReference>
<dbReference type="Pfam" id="PF00622">
    <property type="entry name" value="SPRY"/>
    <property type="match status" value="1"/>
</dbReference>
<dbReference type="CDD" id="cd13738">
    <property type="entry name" value="SPRY_PRY_TRIM14"/>
    <property type="match status" value="1"/>
</dbReference>
<dbReference type="PROSITE" id="PS50188">
    <property type="entry name" value="B302_SPRY"/>
    <property type="match status" value="1"/>
</dbReference>
<accession>A0A835NLD2</accession>
<keyword evidence="2 4" id="KW-0863">Zinc-finger</keyword>
<dbReference type="Gene3D" id="3.30.160.60">
    <property type="entry name" value="Classic Zinc Finger"/>
    <property type="match status" value="1"/>
</dbReference>
<dbReference type="PANTHER" id="PTHR25465">
    <property type="entry name" value="B-BOX DOMAIN CONTAINING"/>
    <property type="match status" value="1"/>
</dbReference>
<reference evidence="9 10" key="2">
    <citation type="journal article" date="2021" name="J. Hered.">
        <title>Feather Gene Expression Elucidates the Developmental Basis of Plumage Iridescence in African Starlings.</title>
        <authorList>
            <person name="Rubenstein D.R."/>
            <person name="Corvelo A."/>
            <person name="MacManes M.D."/>
            <person name="Maia R."/>
            <person name="Narzisi G."/>
            <person name="Rousaki A."/>
            <person name="Vandenabeele P."/>
            <person name="Shawkey M.D."/>
            <person name="Solomon J."/>
        </authorList>
    </citation>
    <scope>NUCLEOTIDE SEQUENCE [LARGE SCALE GENOMIC DNA]</scope>
    <source>
        <strain evidence="9">SS15</strain>
    </source>
</reference>
<dbReference type="PANTHER" id="PTHR25465:SF11">
    <property type="entry name" value="TRIPARTITE MOTIF CONTAINING 14"/>
    <property type="match status" value="1"/>
</dbReference>
<dbReference type="GO" id="GO:0045087">
    <property type="term" value="P:innate immune response"/>
    <property type="evidence" value="ECO:0007669"/>
    <property type="project" value="InterPro"/>
</dbReference>
<dbReference type="GO" id="GO:0005737">
    <property type="term" value="C:cytoplasm"/>
    <property type="evidence" value="ECO:0007669"/>
    <property type="project" value="UniProtKB-ARBA"/>
</dbReference>
<organism evidence="8">
    <name type="scientific">Lamprotornis superbus</name>
    <dbReference type="NCBI Taxonomy" id="245042"/>
    <lineage>
        <taxon>Eukaryota</taxon>
        <taxon>Metazoa</taxon>
        <taxon>Chordata</taxon>
        <taxon>Craniata</taxon>
        <taxon>Vertebrata</taxon>
        <taxon>Euteleostomi</taxon>
        <taxon>Archelosauria</taxon>
        <taxon>Archosauria</taxon>
        <taxon>Dinosauria</taxon>
        <taxon>Saurischia</taxon>
        <taxon>Theropoda</taxon>
        <taxon>Coelurosauria</taxon>
        <taxon>Aves</taxon>
        <taxon>Neognathae</taxon>
        <taxon>Neoaves</taxon>
        <taxon>Telluraves</taxon>
        <taxon>Australaves</taxon>
        <taxon>Passeriformes</taxon>
        <taxon>Sturnidae</taxon>
        <taxon>Lamprotornis</taxon>
    </lineage>
</organism>
<dbReference type="InterPro" id="IPR051051">
    <property type="entry name" value="E3_ubiq-ligase_TRIM/RNF"/>
</dbReference>
<dbReference type="InterPro" id="IPR043136">
    <property type="entry name" value="B30.2/SPRY_sf"/>
</dbReference>
<dbReference type="InterPro" id="IPR006574">
    <property type="entry name" value="PRY"/>
</dbReference>
<keyword evidence="5" id="KW-0175">Coiled coil</keyword>
<dbReference type="SMART" id="SM00449">
    <property type="entry name" value="SPRY"/>
    <property type="match status" value="1"/>
</dbReference>
<feature type="domain" description="B box-type" evidence="6">
    <location>
        <begin position="6"/>
        <end position="48"/>
    </location>
</feature>
<dbReference type="SMART" id="SM00589">
    <property type="entry name" value="PRY"/>
    <property type="match status" value="1"/>
</dbReference>
<dbReference type="OrthoDB" id="6105938at2759"/>
<dbReference type="Proteomes" id="UP000618051">
    <property type="component" value="Unassembled WGS sequence"/>
</dbReference>
<dbReference type="Gene3D" id="2.60.120.920">
    <property type="match status" value="1"/>
</dbReference>
<dbReference type="CDD" id="cd19768">
    <property type="entry name" value="Bbox2_TRIM14"/>
    <property type="match status" value="1"/>
</dbReference>
<evidence type="ECO:0000313" key="9">
    <source>
        <dbReference type="EMBL" id="KAI1239834.1"/>
    </source>
</evidence>
<evidence type="ECO:0000256" key="1">
    <source>
        <dbReference type="ARBA" id="ARBA00022723"/>
    </source>
</evidence>
<name>A0A835NLD2_9PASS</name>
<protein>
    <submittedName>
        <fullName evidence="8">Uncharacterized protein</fullName>
    </submittedName>
</protein>
<dbReference type="AlphaFoldDB" id="A0A835NLD2"/>